<feature type="domain" description="Methyl-accepting transducer" evidence="12">
    <location>
        <begin position="303"/>
        <end position="539"/>
    </location>
</feature>
<evidence type="ECO:0000256" key="3">
    <source>
        <dbReference type="ARBA" id="ARBA00022481"/>
    </source>
</evidence>
<dbReference type="Pfam" id="PF12729">
    <property type="entry name" value="4HB_MCP_1"/>
    <property type="match status" value="1"/>
</dbReference>
<keyword evidence="5 11" id="KW-0812">Transmembrane</keyword>
<evidence type="ECO:0000256" key="1">
    <source>
        <dbReference type="ARBA" id="ARBA00004651"/>
    </source>
</evidence>
<evidence type="ECO:0000256" key="6">
    <source>
        <dbReference type="ARBA" id="ARBA00022989"/>
    </source>
</evidence>
<evidence type="ECO:0000313" key="14">
    <source>
        <dbReference type="Proteomes" id="UP000268096"/>
    </source>
</evidence>
<dbReference type="PROSITE" id="PS50111">
    <property type="entry name" value="CHEMOTAXIS_TRANSDUC_2"/>
    <property type="match status" value="1"/>
</dbReference>
<feature type="transmembrane region" description="Helical" evidence="11">
    <location>
        <begin position="222"/>
        <end position="242"/>
    </location>
</feature>
<evidence type="ECO:0000256" key="2">
    <source>
        <dbReference type="ARBA" id="ARBA00022475"/>
    </source>
</evidence>
<dbReference type="EMBL" id="RBTH01000370">
    <property type="protein sequence ID" value="RMT39670.1"/>
    <property type="molecule type" value="Genomic_DNA"/>
</dbReference>
<organism evidence="13 14">
    <name type="scientific">Pseudomonas syringae pv. solidagae</name>
    <dbReference type="NCBI Taxonomy" id="264458"/>
    <lineage>
        <taxon>Bacteria</taxon>
        <taxon>Pseudomonadati</taxon>
        <taxon>Pseudomonadota</taxon>
        <taxon>Gammaproteobacteria</taxon>
        <taxon>Pseudomonadales</taxon>
        <taxon>Pseudomonadaceae</taxon>
        <taxon>Pseudomonas</taxon>
        <taxon>Pseudomonas syringae</taxon>
    </lineage>
</organism>
<dbReference type="PRINTS" id="PR00260">
    <property type="entry name" value="CHEMTRNSDUCR"/>
</dbReference>
<comment type="caution">
    <text evidence="13">The sequence shown here is derived from an EMBL/GenBank/DDBJ whole genome shotgun (WGS) entry which is preliminary data.</text>
</comment>
<feature type="transmembrane region" description="Helical" evidence="11">
    <location>
        <begin position="43"/>
        <end position="62"/>
    </location>
</feature>
<keyword evidence="8 10" id="KW-0807">Transducer</keyword>
<dbReference type="GO" id="GO:0007165">
    <property type="term" value="P:signal transduction"/>
    <property type="evidence" value="ECO:0007669"/>
    <property type="project" value="UniProtKB-KW"/>
</dbReference>
<dbReference type="PANTHER" id="PTHR32089">
    <property type="entry name" value="METHYL-ACCEPTING CHEMOTAXIS PROTEIN MCPB"/>
    <property type="match status" value="1"/>
</dbReference>
<evidence type="ECO:0000313" key="13">
    <source>
        <dbReference type="EMBL" id="RMT39670.1"/>
    </source>
</evidence>
<dbReference type="FunFam" id="1.10.287.950:FF:000001">
    <property type="entry name" value="Methyl-accepting chemotaxis sensory transducer"/>
    <property type="match status" value="1"/>
</dbReference>
<dbReference type="SMART" id="SM00283">
    <property type="entry name" value="MA"/>
    <property type="match status" value="1"/>
</dbReference>
<dbReference type="GO" id="GO:0005886">
    <property type="term" value="C:plasma membrane"/>
    <property type="evidence" value="ECO:0007669"/>
    <property type="project" value="UniProtKB-SubCell"/>
</dbReference>
<dbReference type="InterPro" id="IPR004089">
    <property type="entry name" value="MCPsignal_dom"/>
</dbReference>
<sequence length="576" mass="61278">MFYADTYLFLGITDEAINRLSQGNPMSQIQTTATSGMTVKNRLMASTFAIIAAFIVLSVFMIQTLKTSTANVDALYNRDFLATEAVNNIDGALTRVDINILRMIAIGNPEQTAGWKNENEAAFSKLDELTVQLSKNTAETLDVTLTQQLQRGYVKLRDGMRHQTSVIQTGDIAAATNINRTEVKPFAEQVFKTLQTLREQGKQRAGERFDAQESSATQANNLSIAATLTIAILGVIVTLMTIRSILSAIGGEPSTVATITRTIARGDLSSTINISANDTSSVAAAVVAMQTQLRDTLQQISSSATQLAAAAEEMTAITEDGVQGIQRQNNEIDQAATAVNEMTSAVEEVARNAEHTARSSSNATSAAQDGLGLVKKTVTSINTMSTDVQKTATLIGELAGQSRDIGKVLDVIRGLAEQTNLLALNAAIEAARAGEAGRGFAVVADEVRALAHRTQQSTSEIERLVTNIQNGTERAVGSMRGNTELASETLGIAEGANESLTVISAAVSEINDLNLVIASAAQQQAHVAREVDRNLMNIRDLSAQSSSGAQQTASASRELSTLALDLNNIVGRFRLS</sequence>
<evidence type="ECO:0000256" key="9">
    <source>
        <dbReference type="ARBA" id="ARBA00029447"/>
    </source>
</evidence>
<comment type="similarity">
    <text evidence="9">Belongs to the methyl-accepting chemotaxis (MCP) protein family.</text>
</comment>
<evidence type="ECO:0000256" key="8">
    <source>
        <dbReference type="ARBA" id="ARBA00023224"/>
    </source>
</evidence>
<dbReference type="GO" id="GO:0006935">
    <property type="term" value="P:chemotaxis"/>
    <property type="evidence" value="ECO:0007669"/>
    <property type="project" value="UniProtKB-KW"/>
</dbReference>
<dbReference type="PANTHER" id="PTHR32089:SF120">
    <property type="entry name" value="METHYL-ACCEPTING CHEMOTAXIS PROTEIN TLPQ"/>
    <property type="match status" value="1"/>
</dbReference>
<keyword evidence="2" id="KW-1003">Cell membrane</keyword>
<dbReference type="Gene3D" id="1.10.287.950">
    <property type="entry name" value="Methyl-accepting chemotaxis protein"/>
    <property type="match status" value="1"/>
</dbReference>
<name>A0A3M5KWG4_PSESX</name>
<comment type="subcellular location">
    <subcellularLocation>
        <location evidence="1">Cell membrane</location>
        <topology evidence="1">Multi-pass membrane protein</topology>
    </subcellularLocation>
</comment>
<evidence type="ECO:0000256" key="11">
    <source>
        <dbReference type="SAM" id="Phobius"/>
    </source>
</evidence>
<accession>A0A3M5KWG4</accession>
<proteinExistence type="inferred from homology"/>
<dbReference type="InterPro" id="IPR024478">
    <property type="entry name" value="HlyB_4HB_MCP"/>
</dbReference>
<gene>
    <name evidence="13" type="ORF">ALP48_100447</name>
</gene>
<keyword evidence="4" id="KW-0145">Chemotaxis</keyword>
<dbReference type="Pfam" id="PF00015">
    <property type="entry name" value="MCPsignal"/>
    <property type="match status" value="1"/>
</dbReference>
<evidence type="ECO:0000256" key="10">
    <source>
        <dbReference type="PROSITE-ProRule" id="PRU00284"/>
    </source>
</evidence>
<evidence type="ECO:0000256" key="5">
    <source>
        <dbReference type="ARBA" id="ARBA00022692"/>
    </source>
</evidence>
<dbReference type="AlphaFoldDB" id="A0A3M5KWG4"/>
<keyword evidence="7 11" id="KW-0472">Membrane</keyword>
<dbReference type="SUPFAM" id="SSF58104">
    <property type="entry name" value="Methyl-accepting chemotaxis protein (MCP) signaling domain"/>
    <property type="match status" value="1"/>
</dbReference>
<dbReference type="Proteomes" id="UP000268096">
    <property type="component" value="Unassembled WGS sequence"/>
</dbReference>
<dbReference type="InterPro" id="IPR004090">
    <property type="entry name" value="Chemotax_Me-accpt_rcpt"/>
</dbReference>
<protein>
    <submittedName>
        <fullName evidence="13">Methyl-accepting chemotaxis protein</fullName>
    </submittedName>
</protein>
<evidence type="ECO:0000256" key="7">
    <source>
        <dbReference type="ARBA" id="ARBA00023136"/>
    </source>
</evidence>
<keyword evidence="3" id="KW-0488">Methylation</keyword>
<dbReference type="CDD" id="cd11386">
    <property type="entry name" value="MCP_signal"/>
    <property type="match status" value="1"/>
</dbReference>
<reference evidence="13 14" key="1">
    <citation type="submission" date="2018-08" db="EMBL/GenBank/DDBJ databases">
        <title>Recombination of ecologically and evolutionarily significant loci maintains genetic cohesion in the Pseudomonas syringae species complex.</title>
        <authorList>
            <person name="Dillon M."/>
            <person name="Thakur S."/>
            <person name="Almeida R.N.D."/>
            <person name="Weir B.S."/>
            <person name="Guttman D.S."/>
        </authorList>
    </citation>
    <scope>NUCLEOTIDE SEQUENCE [LARGE SCALE GENOMIC DNA]</scope>
    <source>
        <strain evidence="13 14">ICMP 16926</strain>
    </source>
</reference>
<evidence type="ECO:0000256" key="4">
    <source>
        <dbReference type="ARBA" id="ARBA00022500"/>
    </source>
</evidence>
<keyword evidence="6 11" id="KW-1133">Transmembrane helix</keyword>
<dbReference type="GO" id="GO:0004888">
    <property type="term" value="F:transmembrane signaling receptor activity"/>
    <property type="evidence" value="ECO:0007669"/>
    <property type="project" value="InterPro"/>
</dbReference>
<evidence type="ECO:0000259" key="12">
    <source>
        <dbReference type="PROSITE" id="PS50111"/>
    </source>
</evidence>